<reference evidence="1 2" key="1">
    <citation type="journal article" date="2016" name="Syst. Appl. Microbiol.">
        <title>Pararhizobium polonicum sp. nov. isolated from tumors on stone fruit rootstocks.</title>
        <authorList>
            <person name="Pulawska J."/>
            <person name="Kuzmanovic N."/>
            <person name="Willems A."/>
            <person name="Pothier J.F."/>
        </authorList>
    </citation>
    <scope>NUCLEOTIDE SEQUENCE [LARGE SCALE GENOMIC DNA]</scope>
    <source>
        <strain evidence="1 2">F5.1</strain>
    </source>
</reference>
<name>A0A1C7P3X2_9HYPH</name>
<dbReference type="PATRIC" id="fig|1612624.7.peg.1208"/>
<protein>
    <submittedName>
        <fullName evidence="1">Uncharacterized protein</fullName>
    </submittedName>
</protein>
<gene>
    <name evidence="1" type="ORF">ADU59_05770</name>
</gene>
<proteinExistence type="predicted"/>
<keyword evidence="2" id="KW-1185">Reference proteome</keyword>
<dbReference type="EMBL" id="LGLV01000005">
    <property type="protein sequence ID" value="OBZ95911.1"/>
    <property type="molecule type" value="Genomic_DNA"/>
</dbReference>
<evidence type="ECO:0000313" key="2">
    <source>
        <dbReference type="Proteomes" id="UP000093111"/>
    </source>
</evidence>
<evidence type="ECO:0000313" key="1">
    <source>
        <dbReference type="EMBL" id="OBZ95911.1"/>
    </source>
</evidence>
<organism evidence="1 2">
    <name type="scientific">Pararhizobium polonicum</name>
    <dbReference type="NCBI Taxonomy" id="1612624"/>
    <lineage>
        <taxon>Bacteria</taxon>
        <taxon>Pseudomonadati</taxon>
        <taxon>Pseudomonadota</taxon>
        <taxon>Alphaproteobacteria</taxon>
        <taxon>Hyphomicrobiales</taxon>
        <taxon>Rhizobiaceae</taxon>
        <taxon>Rhizobium/Agrobacterium group</taxon>
        <taxon>Pararhizobium</taxon>
    </lineage>
</organism>
<dbReference type="Proteomes" id="UP000093111">
    <property type="component" value="Unassembled WGS sequence"/>
</dbReference>
<sequence>MNFRLMTVAGLALALAGCTTVGPTRNAVEARWKGQPAGAFFAAYGPPQSDVASGDMTVYSWKGGYKKRTIPAQYADGDAGKKGKKIASARTEFLSCSVQLNVSSDYVIRSVQVLGDRASSTGPSWCDEFLAGDKTK</sequence>
<dbReference type="RefSeq" id="WP_068952650.1">
    <property type="nucleotide sequence ID" value="NZ_LGLV01000005.1"/>
</dbReference>
<dbReference type="AlphaFoldDB" id="A0A1C7P3X2"/>
<dbReference type="OrthoDB" id="8238109at2"/>
<dbReference type="PROSITE" id="PS51257">
    <property type="entry name" value="PROKAR_LIPOPROTEIN"/>
    <property type="match status" value="1"/>
</dbReference>
<comment type="caution">
    <text evidence="1">The sequence shown here is derived from an EMBL/GenBank/DDBJ whole genome shotgun (WGS) entry which is preliminary data.</text>
</comment>
<accession>A0A1C7P3X2</accession>